<accession>A0A9D9D8X1</accession>
<comment type="caution">
    <text evidence="2">The sequence shown here is derived from an EMBL/GenBank/DDBJ whole genome shotgun (WGS) entry which is preliminary data.</text>
</comment>
<dbReference type="PANTHER" id="PTHR41775:SF1">
    <property type="entry name" value="PEPTIDASE M6-LIKE DOMAIN-CONTAINING PROTEIN"/>
    <property type="match status" value="1"/>
</dbReference>
<reference evidence="2" key="2">
    <citation type="journal article" date="2021" name="PeerJ">
        <title>Extensive microbial diversity within the chicken gut microbiome revealed by metagenomics and culture.</title>
        <authorList>
            <person name="Gilroy R."/>
            <person name="Ravi A."/>
            <person name="Getino M."/>
            <person name="Pursley I."/>
            <person name="Horton D.L."/>
            <person name="Alikhan N.F."/>
            <person name="Baker D."/>
            <person name="Gharbi K."/>
            <person name="Hall N."/>
            <person name="Watson M."/>
            <person name="Adriaenssens E.M."/>
            <person name="Foster-Nyarko E."/>
            <person name="Jarju S."/>
            <person name="Secka A."/>
            <person name="Antonio M."/>
            <person name="Oren A."/>
            <person name="Chaudhuri R.R."/>
            <person name="La Ragione R."/>
            <person name="Hildebrand F."/>
            <person name="Pallen M.J."/>
        </authorList>
    </citation>
    <scope>NUCLEOTIDE SEQUENCE</scope>
    <source>
        <strain evidence="2">1748</strain>
    </source>
</reference>
<dbReference type="Proteomes" id="UP000823629">
    <property type="component" value="Unassembled WGS sequence"/>
</dbReference>
<evidence type="ECO:0000256" key="1">
    <source>
        <dbReference type="SAM" id="SignalP"/>
    </source>
</evidence>
<dbReference type="PROSITE" id="PS51257">
    <property type="entry name" value="PROKAR_LIPOPROTEIN"/>
    <property type="match status" value="1"/>
</dbReference>
<feature type="signal peptide" evidence="1">
    <location>
        <begin position="1"/>
        <end position="35"/>
    </location>
</feature>
<dbReference type="PANTHER" id="PTHR41775">
    <property type="entry name" value="SECRETED PROTEIN-RELATED"/>
    <property type="match status" value="1"/>
</dbReference>
<reference evidence="2" key="1">
    <citation type="submission" date="2020-10" db="EMBL/GenBank/DDBJ databases">
        <authorList>
            <person name="Gilroy R."/>
        </authorList>
    </citation>
    <scope>NUCLEOTIDE SEQUENCE</scope>
    <source>
        <strain evidence="2">1748</strain>
    </source>
</reference>
<dbReference type="EMBL" id="JADING010000015">
    <property type="protein sequence ID" value="MBO8413982.1"/>
    <property type="molecule type" value="Genomic_DNA"/>
</dbReference>
<name>A0A9D9D8X1_9BACL</name>
<dbReference type="AlphaFoldDB" id="A0A9D9D8X1"/>
<keyword evidence="1" id="KW-0732">Signal</keyword>
<protein>
    <recommendedName>
        <fullName evidence="4">M6 family metalloprotease domain-containing protein</fullName>
    </recommendedName>
</protein>
<gene>
    <name evidence="2" type="ORF">IAC78_00660</name>
</gene>
<organism evidence="2 3">
    <name type="scientific">Candidatus Scatoplasma merdavium</name>
    <dbReference type="NCBI Taxonomy" id="2840932"/>
    <lineage>
        <taxon>Bacteria</taxon>
        <taxon>Bacillati</taxon>
        <taxon>Bacillota</taxon>
        <taxon>Bacilli</taxon>
        <taxon>Bacillales</taxon>
        <taxon>Candidatus Scatoplasma</taxon>
    </lineage>
</organism>
<sequence>MKQRISKAITPTKKIKRLSLVFLSPILLVSCDNSASQSSGFNQYNPNIDIKNETNPYRGGRDYFTEISRTTNYASPSTGNVKALVVPVAFDGYDYIKYYFSSSVDTIDDNFFVNRLEEAFFGEGKSYESVSSFYYKSSYGKLNITGDVSDIFHTSLSVQEVSSLGVPASNQIAEEFLETTNINLDEYDSDKDGKVDLMWFVYLYPYDYNGVSDVFWAYTTWLNDPSLKISNYSWASFDFLTYYVDDMADSTDTYIHETGHQFGLDDYYDYDGLRAPLGGCDMMDTNTLDHNAFSKYCLGWTDPIVGEVGKTYTLKPFQENGDSLILASNFNGSCYDEYFILEYYTPTGLNYYNTHQDVSVFKEGFNINGLKILHVDSRIGRVSFDDKYIYWDGHTYDVPPVTSSTSYYTINSNTPSSCFVNEDWALVSLVEADNEDTLMKMATETMMFTPRAENSDLFTPNTLKFGSQVYNNYVANEGWKIPCEVEITSMNEDGITITLNSL</sequence>
<evidence type="ECO:0008006" key="4">
    <source>
        <dbReference type="Google" id="ProtNLM"/>
    </source>
</evidence>
<feature type="chain" id="PRO_5039249351" description="M6 family metalloprotease domain-containing protein" evidence="1">
    <location>
        <begin position="36"/>
        <end position="502"/>
    </location>
</feature>
<proteinExistence type="predicted"/>
<evidence type="ECO:0000313" key="2">
    <source>
        <dbReference type="EMBL" id="MBO8413982.1"/>
    </source>
</evidence>
<dbReference type="SUPFAM" id="SSF55486">
    <property type="entry name" value="Metalloproteases ('zincins'), catalytic domain"/>
    <property type="match status" value="1"/>
</dbReference>
<evidence type="ECO:0000313" key="3">
    <source>
        <dbReference type="Proteomes" id="UP000823629"/>
    </source>
</evidence>